<organism evidence="1 2">
    <name type="scientific">Panagrolaimus sp. ES5</name>
    <dbReference type="NCBI Taxonomy" id="591445"/>
    <lineage>
        <taxon>Eukaryota</taxon>
        <taxon>Metazoa</taxon>
        <taxon>Ecdysozoa</taxon>
        <taxon>Nematoda</taxon>
        <taxon>Chromadorea</taxon>
        <taxon>Rhabditida</taxon>
        <taxon>Tylenchina</taxon>
        <taxon>Panagrolaimomorpha</taxon>
        <taxon>Panagrolaimoidea</taxon>
        <taxon>Panagrolaimidae</taxon>
        <taxon>Panagrolaimus</taxon>
    </lineage>
</organism>
<protein>
    <submittedName>
        <fullName evidence="2">Uncharacterized protein</fullName>
    </submittedName>
</protein>
<evidence type="ECO:0000313" key="2">
    <source>
        <dbReference type="WBParaSite" id="ES5_v2.g23934.t1"/>
    </source>
</evidence>
<dbReference type="WBParaSite" id="ES5_v2.g23934.t1">
    <property type="protein sequence ID" value="ES5_v2.g23934.t1"/>
    <property type="gene ID" value="ES5_v2.g23934"/>
</dbReference>
<proteinExistence type="predicted"/>
<accession>A0AC34G419</accession>
<evidence type="ECO:0000313" key="1">
    <source>
        <dbReference type="Proteomes" id="UP000887579"/>
    </source>
</evidence>
<dbReference type="Proteomes" id="UP000887579">
    <property type="component" value="Unplaced"/>
</dbReference>
<name>A0AC34G419_9BILA</name>
<sequence>MRYLRAGKKGERSVEPQTYNYGQYNQQPQPQAQSLNLNPFQATVNNNFDANSWTQANANLFQQQQQQQLQQQQQQQQSAFNQQQSSYPTQIQPQQQIYSSGENYGPSVQALTGYGGQSPAAASYQQQQQQQQQNVQTYYPFNSADNTYPQPAPTPVVSPQANIYSVPEQQSNQGYGGQPQQPEPVIYQPQPQTQQVVAPQQQSNNYNSYPQFPDPEPEASSQPTIDSTNLQQYAQYLDILQKQYGIKLPAAASGSSPSAVGVPNNVQQQQQQVAAVQNPYAAAVQPQTQSHIQSQIQPGIYPQQNGEQSWNPWQTNAQNTFNSQQQQVKPIVTTYVPQQPSPAAQP</sequence>
<reference evidence="2" key="1">
    <citation type="submission" date="2022-11" db="UniProtKB">
        <authorList>
            <consortium name="WormBaseParasite"/>
        </authorList>
    </citation>
    <scope>IDENTIFICATION</scope>
</reference>